<dbReference type="PANTHER" id="PTHR32507:SF8">
    <property type="entry name" value="CNH1P"/>
    <property type="match status" value="1"/>
</dbReference>
<dbReference type="InterPro" id="IPR006153">
    <property type="entry name" value="Cation/H_exchanger_TM"/>
</dbReference>
<keyword evidence="5 8" id="KW-1133">Transmembrane helix</keyword>
<feature type="transmembrane region" description="Helical" evidence="8">
    <location>
        <begin position="363"/>
        <end position="381"/>
    </location>
</feature>
<feature type="transmembrane region" description="Helical" evidence="8">
    <location>
        <begin position="322"/>
        <end position="343"/>
    </location>
</feature>
<dbReference type="RefSeq" id="WP_194708933.1">
    <property type="nucleotide sequence ID" value="NZ_JADKPN010000018.1"/>
</dbReference>
<proteinExistence type="predicted"/>
<dbReference type="Proteomes" id="UP000640489">
    <property type="component" value="Unassembled WGS sequence"/>
</dbReference>
<feature type="domain" description="Cation/H+ exchanger transmembrane" evidence="9">
    <location>
        <begin position="15"/>
        <end position="417"/>
    </location>
</feature>
<comment type="subcellular location">
    <subcellularLocation>
        <location evidence="1">Cell membrane</location>
        <topology evidence="1">Multi-pass membrane protein</topology>
    </subcellularLocation>
</comment>
<evidence type="ECO:0000256" key="1">
    <source>
        <dbReference type="ARBA" id="ARBA00004651"/>
    </source>
</evidence>
<keyword evidence="3" id="KW-0050">Antiport</keyword>
<evidence type="ECO:0000313" key="10">
    <source>
        <dbReference type="EMBL" id="MBF4765752.1"/>
    </source>
</evidence>
<keyword evidence="6" id="KW-0406">Ion transport</keyword>
<evidence type="ECO:0000256" key="7">
    <source>
        <dbReference type="ARBA" id="ARBA00023136"/>
    </source>
</evidence>
<evidence type="ECO:0000313" key="11">
    <source>
        <dbReference type="Proteomes" id="UP000640489"/>
    </source>
</evidence>
<protein>
    <submittedName>
        <fullName evidence="10">Cation:proton antiporter</fullName>
    </submittedName>
</protein>
<sequence length="424" mass="44770">MSADLTYVVAGLSLLLAVVLPDLLSRWPLSPAIVLVGVGLLLGLTPLPDGLPLDPQSNGAVIEHVTEVTVLVALMGVGLALDRPLHLLRRSTYGGWSATWRLLVIAMPIGIAAVALLGWAAGLAPAAAVLLGAVLAPTDPVLASDVQVAGPSTGEHEVEQDDVRFALTSEAGLNDGLAFPFVYLAILLATQGSISGWWAEWLGWYLVGKVVVGVLVGIGVGWLLARVAFRSRRDSLRVAERGESLLAVAALVTAYGLGDVAGGYGFLSVFACAMTFRSAERSHDYHAAMHQVVERLERLLTLFILLVLGIALTRGLLGSLDWRGVGIGLALLLVVRPGSALLALSARRRPDHEVGGLDRRERWATAFFGVRGVGSIYYLAYAAGQAPELGQDWLWSTVAFTVVASVLLHGVLAKPLMDAAQRPG</sequence>
<feature type="transmembrane region" description="Helical" evidence="8">
    <location>
        <begin position="60"/>
        <end position="81"/>
    </location>
</feature>
<gene>
    <name evidence="10" type="ORF">ISU07_21685</name>
</gene>
<feature type="transmembrane region" description="Helical" evidence="8">
    <location>
        <begin position="102"/>
        <end position="135"/>
    </location>
</feature>
<evidence type="ECO:0000256" key="6">
    <source>
        <dbReference type="ARBA" id="ARBA00023065"/>
    </source>
</evidence>
<dbReference type="PANTHER" id="PTHR32507">
    <property type="entry name" value="NA(+)/H(+) ANTIPORTER 1"/>
    <property type="match status" value="1"/>
</dbReference>
<feature type="transmembrane region" description="Helical" evidence="8">
    <location>
        <begin position="245"/>
        <end position="276"/>
    </location>
</feature>
<evidence type="ECO:0000256" key="5">
    <source>
        <dbReference type="ARBA" id="ARBA00022989"/>
    </source>
</evidence>
<feature type="transmembrane region" description="Helical" evidence="8">
    <location>
        <begin position="6"/>
        <end position="24"/>
    </location>
</feature>
<name>A0A930VFQ7_9ACTN</name>
<dbReference type="GO" id="GO:0005886">
    <property type="term" value="C:plasma membrane"/>
    <property type="evidence" value="ECO:0007669"/>
    <property type="project" value="UniProtKB-SubCell"/>
</dbReference>
<feature type="transmembrane region" description="Helical" evidence="8">
    <location>
        <begin position="206"/>
        <end position="225"/>
    </location>
</feature>
<dbReference type="GO" id="GO:1902600">
    <property type="term" value="P:proton transmembrane transport"/>
    <property type="evidence" value="ECO:0007669"/>
    <property type="project" value="InterPro"/>
</dbReference>
<organism evidence="10 11">
    <name type="scientific">Nocardioides islandensis</name>
    <dbReference type="NCBI Taxonomy" id="433663"/>
    <lineage>
        <taxon>Bacteria</taxon>
        <taxon>Bacillati</taxon>
        <taxon>Actinomycetota</taxon>
        <taxon>Actinomycetes</taxon>
        <taxon>Propionibacteriales</taxon>
        <taxon>Nocardioidaceae</taxon>
        <taxon>Nocardioides</taxon>
    </lineage>
</organism>
<feature type="transmembrane region" description="Helical" evidence="8">
    <location>
        <begin position="31"/>
        <end position="48"/>
    </location>
</feature>
<keyword evidence="2" id="KW-0813">Transport</keyword>
<evidence type="ECO:0000256" key="2">
    <source>
        <dbReference type="ARBA" id="ARBA00022448"/>
    </source>
</evidence>
<dbReference type="Pfam" id="PF00999">
    <property type="entry name" value="Na_H_Exchanger"/>
    <property type="match status" value="1"/>
</dbReference>
<dbReference type="EMBL" id="JADKPN010000018">
    <property type="protein sequence ID" value="MBF4765752.1"/>
    <property type="molecule type" value="Genomic_DNA"/>
</dbReference>
<feature type="transmembrane region" description="Helical" evidence="8">
    <location>
        <begin position="177"/>
        <end position="199"/>
    </location>
</feature>
<evidence type="ECO:0000259" key="9">
    <source>
        <dbReference type="Pfam" id="PF00999"/>
    </source>
</evidence>
<keyword evidence="4 8" id="KW-0812">Transmembrane</keyword>
<keyword evidence="11" id="KW-1185">Reference proteome</keyword>
<evidence type="ECO:0000256" key="4">
    <source>
        <dbReference type="ARBA" id="ARBA00022692"/>
    </source>
</evidence>
<evidence type="ECO:0000256" key="3">
    <source>
        <dbReference type="ARBA" id="ARBA00022449"/>
    </source>
</evidence>
<dbReference type="GO" id="GO:0015297">
    <property type="term" value="F:antiporter activity"/>
    <property type="evidence" value="ECO:0007669"/>
    <property type="project" value="UniProtKB-KW"/>
</dbReference>
<accession>A0A930VFQ7</accession>
<reference evidence="10" key="1">
    <citation type="submission" date="2020-11" db="EMBL/GenBank/DDBJ databases">
        <title>Nocardioides sp. nov., isolated from Soil of Cynanchum wilfordii Hemsley rhizosphere.</title>
        <authorList>
            <person name="Lee J.-S."/>
            <person name="Suh M.K."/>
            <person name="Kim J.-S."/>
        </authorList>
    </citation>
    <scope>NUCLEOTIDE SEQUENCE</scope>
    <source>
        <strain evidence="10">KCTC 19275</strain>
    </source>
</reference>
<feature type="transmembrane region" description="Helical" evidence="8">
    <location>
        <begin position="393"/>
        <end position="412"/>
    </location>
</feature>
<dbReference type="AlphaFoldDB" id="A0A930VFQ7"/>
<evidence type="ECO:0000256" key="8">
    <source>
        <dbReference type="SAM" id="Phobius"/>
    </source>
</evidence>
<feature type="transmembrane region" description="Helical" evidence="8">
    <location>
        <begin position="296"/>
        <end position="316"/>
    </location>
</feature>
<keyword evidence="7 8" id="KW-0472">Membrane</keyword>
<comment type="caution">
    <text evidence="10">The sequence shown here is derived from an EMBL/GenBank/DDBJ whole genome shotgun (WGS) entry which is preliminary data.</text>
</comment>